<feature type="transmembrane region" description="Helical" evidence="1">
    <location>
        <begin position="32"/>
        <end position="52"/>
    </location>
</feature>
<dbReference type="RefSeq" id="WP_113869901.1">
    <property type="nucleotide sequence ID" value="NZ_BAABQN010000010.1"/>
</dbReference>
<dbReference type="STRING" id="200904.GCA_900168775_02698"/>
<evidence type="ECO:0000313" key="4">
    <source>
        <dbReference type="Proteomes" id="UP000252254"/>
    </source>
</evidence>
<accession>A0A366DTX4</accession>
<dbReference type="PANTHER" id="PTHR34351:SF2">
    <property type="entry name" value="DUF58 DOMAIN-CONTAINING PROTEIN"/>
    <property type="match status" value="1"/>
</dbReference>
<dbReference type="Pfam" id="PF01882">
    <property type="entry name" value="DUF58"/>
    <property type="match status" value="1"/>
</dbReference>
<evidence type="ECO:0000259" key="2">
    <source>
        <dbReference type="Pfam" id="PF01882"/>
    </source>
</evidence>
<evidence type="ECO:0000313" key="3">
    <source>
        <dbReference type="EMBL" id="RBO93541.1"/>
    </source>
</evidence>
<sequence>MSPARFFLKLIQLLVLFGVLFSYAMFQGGFVSWFLFYSFVPMFIYFLLFLFYPLSTWKLKRVISKRVQYTGGEIQVTLKLTQRFRIPIPFLIIEDCFSESLTENYYDKNIYQLLDERNTTRAKRQQKNIRFPLFAKQLTYTYEMRHLPRGKHAFQAVRLKTSDFFGFIKKEYIIPLEDQLVVYPRSRKLAVKQKQRYTLEEGASPIYSVHSSNTHVVTGVREYMPGDKFSWVDWKTTARKQEVMTKEFEQEKNADELLIMDSTYSPNSNLLAFEACVELIQSFINHYSNTSVNVGLLGVGEKSVYFPPAQHGKKDAIQHYLTQVQPNAMVDFSRQLSKQVKQLPTNLVAHVFVYQLTKERMQAFEQLRKQVKHVVVYFVKASSKWTDNDQWLMQQCSNVGITINPITKEALQQETIEVVI</sequence>
<keyword evidence="1" id="KW-0472">Membrane</keyword>
<feature type="domain" description="DUF58" evidence="2">
    <location>
        <begin position="220"/>
        <end position="376"/>
    </location>
</feature>
<keyword evidence="4" id="KW-1185">Reference proteome</keyword>
<dbReference type="PANTHER" id="PTHR34351">
    <property type="entry name" value="SLR1927 PROTEIN-RELATED"/>
    <property type="match status" value="1"/>
</dbReference>
<name>A0A366DTX4_9BACI</name>
<comment type="caution">
    <text evidence="3">The sequence shown here is derived from an EMBL/GenBank/DDBJ whole genome shotgun (WGS) entry which is preliminary data.</text>
</comment>
<proteinExistence type="predicted"/>
<evidence type="ECO:0000256" key="1">
    <source>
        <dbReference type="SAM" id="Phobius"/>
    </source>
</evidence>
<organism evidence="3 4">
    <name type="scientific">Paraliobacillus ryukyuensis</name>
    <dbReference type="NCBI Taxonomy" id="200904"/>
    <lineage>
        <taxon>Bacteria</taxon>
        <taxon>Bacillati</taxon>
        <taxon>Bacillota</taxon>
        <taxon>Bacilli</taxon>
        <taxon>Bacillales</taxon>
        <taxon>Bacillaceae</taxon>
        <taxon>Paraliobacillus</taxon>
    </lineage>
</organism>
<keyword evidence="1" id="KW-1133">Transmembrane helix</keyword>
<reference evidence="3 4" key="1">
    <citation type="submission" date="2018-06" db="EMBL/GenBank/DDBJ databases">
        <title>Genomic Encyclopedia of Type Strains, Phase IV (KMG-IV): sequencing the most valuable type-strain genomes for metagenomic binning, comparative biology and taxonomic classification.</title>
        <authorList>
            <person name="Goeker M."/>
        </authorList>
    </citation>
    <scope>NUCLEOTIDE SEQUENCE [LARGE SCALE GENOMIC DNA]</scope>
    <source>
        <strain evidence="3 4">DSM 15140</strain>
    </source>
</reference>
<gene>
    <name evidence="3" type="ORF">DES48_11152</name>
</gene>
<protein>
    <submittedName>
        <fullName evidence="3">Uncharacterized protein DUF58</fullName>
    </submittedName>
</protein>
<dbReference type="EMBL" id="QNRI01000011">
    <property type="protein sequence ID" value="RBO93541.1"/>
    <property type="molecule type" value="Genomic_DNA"/>
</dbReference>
<dbReference type="OrthoDB" id="140416at2"/>
<dbReference type="Proteomes" id="UP000252254">
    <property type="component" value="Unassembled WGS sequence"/>
</dbReference>
<keyword evidence="1" id="KW-0812">Transmembrane</keyword>
<dbReference type="AlphaFoldDB" id="A0A366DTX4"/>
<feature type="transmembrane region" description="Helical" evidence="1">
    <location>
        <begin position="7"/>
        <end position="26"/>
    </location>
</feature>
<dbReference type="InterPro" id="IPR002881">
    <property type="entry name" value="DUF58"/>
</dbReference>